<dbReference type="EMBL" id="VSRR010003990">
    <property type="protein sequence ID" value="MPC38144.1"/>
    <property type="molecule type" value="Genomic_DNA"/>
</dbReference>
<feature type="region of interest" description="Disordered" evidence="1">
    <location>
        <begin position="1"/>
        <end position="84"/>
    </location>
</feature>
<proteinExistence type="predicted"/>
<evidence type="ECO:0000256" key="1">
    <source>
        <dbReference type="SAM" id="MobiDB-lite"/>
    </source>
</evidence>
<dbReference type="OrthoDB" id="6022300at2759"/>
<name>A0A5B7F0M5_PORTR</name>
<reference evidence="2 3" key="1">
    <citation type="submission" date="2019-05" db="EMBL/GenBank/DDBJ databases">
        <title>Another draft genome of Portunus trituberculatus and its Hox gene families provides insights of decapod evolution.</title>
        <authorList>
            <person name="Jeong J.-H."/>
            <person name="Song I."/>
            <person name="Kim S."/>
            <person name="Choi T."/>
            <person name="Kim D."/>
            <person name="Ryu S."/>
            <person name="Kim W."/>
        </authorList>
    </citation>
    <scope>NUCLEOTIDE SEQUENCE [LARGE SCALE GENOMIC DNA]</scope>
    <source>
        <tissue evidence="2">Muscle</tissue>
    </source>
</reference>
<keyword evidence="3" id="KW-1185">Reference proteome</keyword>
<organism evidence="2 3">
    <name type="scientific">Portunus trituberculatus</name>
    <name type="common">Swimming crab</name>
    <name type="synonym">Neptunus trituberculatus</name>
    <dbReference type="NCBI Taxonomy" id="210409"/>
    <lineage>
        <taxon>Eukaryota</taxon>
        <taxon>Metazoa</taxon>
        <taxon>Ecdysozoa</taxon>
        <taxon>Arthropoda</taxon>
        <taxon>Crustacea</taxon>
        <taxon>Multicrustacea</taxon>
        <taxon>Malacostraca</taxon>
        <taxon>Eumalacostraca</taxon>
        <taxon>Eucarida</taxon>
        <taxon>Decapoda</taxon>
        <taxon>Pleocyemata</taxon>
        <taxon>Brachyura</taxon>
        <taxon>Eubrachyura</taxon>
        <taxon>Portunoidea</taxon>
        <taxon>Portunidae</taxon>
        <taxon>Portuninae</taxon>
        <taxon>Portunus</taxon>
    </lineage>
</organism>
<accession>A0A5B7F0M5</accession>
<dbReference type="AlphaFoldDB" id="A0A5B7F0M5"/>
<dbReference type="Proteomes" id="UP000324222">
    <property type="component" value="Unassembled WGS sequence"/>
</dbReference>
<evidence type="ECO:0000313" key="3">
    <source>
        <dbReference type="Proteomes" id="UP000324222"/>
    </source>
</evidence>
<evidence type="ECO:0000313" key="2">
    <source>
        <dbReference type="EMBL" id="MPC38144.1"/>
    </source>
</evidence>
<protein>
    <submittedName>
        <fullName evidence="2">Uncharacterized protein</fullName>
    </submittedName>
</protein>
<comment type="caution">
    <text evidence="2">The sequence shown here is derived from an EMBL/GenBank/DDBJ whole genome shotgun (WGS) entry which is preliminary data.</text>
</comment>
<sequence length="193" mass="21578">MQEVRQVSRGGGRPINGSRISEGSIGSPEPHNLSMSPLRALSPPPTTQRSYSRYSDDHHNIPSNSTLPREPTYDQRPGEQQPLNTFHPLYDTLVEQYDQNHIYNRGADDSRDHFQINSKCWFIQDNSRLLGFVQRGCISQPRCRSSPLDNAISYIVKLPITATRSSDISILIVCFDAAASEPAATLRRVDAIG</sequence>
<gene>
    <name evidence="2" type="ORF">E2C01_031648</name>
</gene>